<evidence type="ECO:0000256" key="1">
    <source>
        <dbReference type="SAM" id="MobiDB-lite"/>
    </source>
</evidence>
<accession>M5U6M1</accession>
<sequence length="235" mass="25078">MEKEITIRTMVPVLDTDTSEDEVEVPSRDVESTINPSVIQMRIHEWMRKYPGRPFRMLDLADPGSIQTSDLAQYALPGKHMVLRHHSFTIGGLPFVHVVVDSGDQVAATPSELPKAPGFGPFVGDPTVGHLYGPAQKAYLRALQQANQAQAMAQGFAKGIPADGFGSGVGVSVTTGPDGSSKVVESYFGQAATKEGVANRSYTLPADGRGHSVGVEATTDGSGNPRVKRYSNSIR</sequence>
<protein>
    <submittedName>
        <fullName evidence="2">Uncharacterized protein</fullName>
    </submittedName>
</protein>
<dbReference type="Proteomes" id="UP000011885">
    <property type="component" value="Unassembled WGS sequence"/>
</dbReference>
<reference evidence="2 3" key="1">
    <citation type="journal article" date="2013" name="Mar. Genomics">
        <title>Expression of sulfatases in Rhodopirellula baltica and the diversity of sulfatases in the genus Rhodopirellula.</title>
        <authorList>
            <person name="Wegner C.E."/>
            <person name="Richter-Heitmann T."/>
            <person name="Klindworth A."/>
            <person name="Klockow C."/>
            <person name="Richter M."/>
            <person name="Achstetter T."/>
            <person name="Glockner F.O."/>
            <person name="Harder J."/>
        </authorList>
    </citation>
    <scope>NUCLEOTIDE SEQUENCE [LARGE SCALE GENOMIC DNA]</scope>
    <source>
        <strain evidence="2 3">SM41</strain>
    </source>
</reference>
<dbReference type="PATRIC" id="fig|1263870.3.peg.5316"/>
<comment type="caution">
    <text evidence="2">The sequence shown here is derived from an EMBL/GenBank/DDBJ whole genome shotgun (WGS) entry which is preliminary data.</text>
</comment>
<proteinExistence type="predicted"/>
<dbReference type="EMBL" id="ANOH01000346">
    <property type="protein sequence ID" value="EMI53521.1"/>
    <property type="molecule type" value="Genomic_DNA"/>
</dbReference>
<evidence type="ECO:0000313" key="3">
    <source>
        <dbReference type="Proteomes" id="UP000011885"/>
    </source>
</evidence>
<keyword evidence="3" id="KW-1185">Reference proteome</keyword>
<evidence type="ECO:0000313" key="2">
    <source>
        <dbReference type="EMBL" id="EMI53521.1"/>
    </source>
</evidence>
<feature type="region of interest" description="Disordered" evidence="1">
    <location>
        <begin position="202"/>
        <end position="235"/>
    </location>
</feature>
<dbReference type="AlphaFoldDB" id="M5U6M1"/>
<organism evidence="2 3">
    <name type="scientific">Rhodopirellula sallentina SM41</name>
    <dbReference type="NCBI Taxonomy" id="1263870"/>
    <lineage>
        <taxon>Bacteria</taxon>
        <taxon>Pseudomonadati</taxon>
        <taxon>Planctomycetota</taxon>
        <taxon>Planctomycetia</taxon>
        <taxon>Pirellulales</taxon>
        <taxon>Pirellulaceae</taxon>
        <taxon>Rhodopirellula</taxon>
    </lineage>
</organism>
<name>M5U6M1_9BACT</name>
<gene>
    <name evidence="2" type="ORF">RSSM_05028</name>
</gene>